<feature type="transmembrane region" description="Helical" evidence="1">
    <location>
        <begin position="23"/>
        <end position="43"/>
    </location>
</feature>
<dbReference type="OrthoDB" id="3192156at2759"/>
<evidence type="ECO:0000313" key="2">
    <source>
        <dbReference type="EMBL" id="TEB31357.1"/>
    </source>
</evidence>
<proteinExistence type="predicted"/>
<accession>A0A4Y7TB13</accession>
<reference evidence="2 3" key="1">
    <citation type="journal article" date="2019" name="Nat. Ecol. Evol.">
        <title>Megaphylogeny resolves global patterns of mushroom evolution.</title>
        <authorList>
            <person name="Varga T."/>
            <person name="Krizsan K."/>
            <person name="Foldi C."/>
            <person name="Dima B."/>
            <person name="Sanchez-Garcia M."/>
            <person name="Sanchez-Ramirez S."/>
            <person name="Szollosi G.J."/>
            <person name="Szarkandi J.G."/>
            <person name="Papp V."/>
            <person name="Albert L."/>
            <person name="Andreopoulos W."/>
            <person name="Angelini C."/>
            <person name="Antonin V."/>
            <person name="Barry K.W."/>
            <person name="Bougher N.L."/>
            <person name="Buchanan P."/>
            <person name="Buyck B."/>
            <person name="Bense V."/>
            <person name="Catcheside P."/>
            <person name="Chovatia M."/>
            <person name="Cooper J."/>
            <person name="Damon W."/>
            <person name="Desjardin D."/>
            <person name="Finy P."/>
            <person name="Geml J."/>
            <person name="Haridas S."/>
            <person name="Hughes K."/>
            <person name="Justo A."/>
            <person name="Karasinski D."/>
            <person name="Kautmanova I."/>
            <person name="Kiss B."/>
            <person name="Kocsube S."/>
            <person name="Kotiranta H."/>
            <person name="LaButti K.M."/>
            <person name="Lechner B.E."/>
            <person name="Liimatainen K."/>
            <person name="Lipzen A."/>
            <person name="Lukacs Z."/>
            <person name="Mihaltcheva S."/>
            <person name="Morgado L.N."/>
            <person name="Niskanen T."/>
            <person name="Noordeloos M.E."/>
            <person name="Ohm R.A."/>
            <person name="Ortiz-Santana B."/>
            <person name="Ovrebo C."/>
            <person name="Racz N."/>
            <person name="Riley R."/>
            <person name="Savchenko A."/>
            <person name="Shiryaev A."/>
            <person name="Soop K."/>
            <person name="Spirin V."/>
            <person name="Szebenyi C."/>
            <person name="Tomsovsky M."/>
            <person name="Tulloss R.E."/>
            <person name="Uehling J."/>
            <person name="Grigoriev I.V."/>
            <person name="Vagvolgyi C."/>
            <person name="Papp T."/>
            <person name="Martin F.M."/>
            <person name="Miettinen O."/>
            <person name="Hibbett D.S."/>
            <person name="Nagy L.G."/>
        </authorList>
    </citation>
    <scope>NUCLEOTIDE SEQUENCE [LARGE SCALE GENOMIC DNA]</scope>
    <source>
        <strain evidence="2 3">FP101781</strain>
    </source>
</reference>
<keyword evidence="1" id="KW-0472">Membrane</keyword>
<gene>
    <name evidence="2" type="ORF">FA13DRAFT_1791620</name>
</gene>
<evidence type="ECO:0000313" key="3">
    <source>
        <dbReference type="Proteomes" id="UP000298030"/>
    </source>
</evidence>
<dbReference type="Proteomes" id="UP000298030">
    <property type="component" value="Unassembled WGS sequence"/>
</dbReference>
<keyword evidence="1" id="KW-1133">Transmembrane helix</keyword>
<evidence type="ECO:0000256" key="1">
    <source>
        <dbReference type="SAM" id="Phobius"/>
    </source>
</evidence>
<keyword evidence="1" id="KW-0812">Transmembrane</keyword>
<organism evidence="2 3">
    <name type="scientific">Coprinellus micaceus</name>
    <name type="common">Glistening ink-cap mushroom</name>
    <name type="synonym">Coprinus micaceus</name>
    <dbReference type="NCBI Taxonomy" id="71717"/>
    <lineage>
        <taxon>Eukaryota</taxon>
        <taxon>Fungi</taxon>
        <taxon>Dikarya</taxon>
        <taxon>Basidiomycota</taxon>
        <taxon>Agaricomycotina</taxon>
        <taxon>Agaricomycetes</taxon>
        <taxon>Agaricomycetidae</taxon>
        <taxon>Agaricales</taxon>
        <taxon>Agaricineae</taxon>
        <taxon>Psathyrellaceae</taxon>
        <taxon>Coprinellus</taxon>
    </lineage>
</organism>
<dbReference type="EMBL" id="QPFP01000019">
    <property type="protein sequence ID" value="TEB31357.1"/>
    <property type="molecule type" value="Genomic_DNA"/>
</dbReference>
<name>A0A4Y7TB13_COPMI</name>
<dbReference type="AlphaFoldDB" id="A0A4Y7TB13"/>
<feature type="transmembrane region" description="Helical" evidence="1">
    <location>
        <begin position="166"/>
        <end position="189"/>
    </location>
</feature>
<sequence length="302" mass="32288">MAGLAIAPFIEVFRWSLQPIAPFTWFGFPISTLDVVATVRLCVVLRQVRELMQTAHAAKNGSSKEIEDPSFVKRLATTLLVVYGGEAITGPMLGMPPSFMVSGIVPVLYGTVQAIVDSLPSVPAPSAQLELPLSILDGLTRAYLLCNLIPPAVTTNSSPLLASSPWTLLVTSLITANAGFFLVNLFSFLNPTPLQIQTPPELLPYGWTTTDLWCAPAGTAVYALLTHAQPFWADLRGLIYELLLGAATQEKPVEPVDPETARAIVAVLLSALFAGKTAKNFGLLPQPAVKAAKKVKAKAKTQ</sequence>
<comment type="caution">
    <text evidence="2">The sequence shown here is derived from an EMBL/GenBank/DDBJ whole genome shotgun (WGS) entry which is preliminary data.</text>
</comment>
<protein>
    <submittedName>
        <fullName evidence="2">Uncharacterized protein</fullName>
    </submittedName>
</protein>
<keyword evidence="3" id="KW-1185">Reference proteome</keyword>